<reference evidence="1 2" key="1">
    <citation type="submission" date="2018-02" db="EMBL/GenBank/DDBJ databases">
        <title>Whole genome sequencing of endophytic bacterium.</title>
        <authorList>
            <person name="Eedara R."/>
            <person name="Podile A.R."/>
        </authorList>
    </citation>
    <scope>NUCLEOTIDE SEQUENCE [LARGE SCALE GENOMIC DNA]</scope>
    <source>
        <strain evidence="1 2">RP1T</strain>
    </source>
</reference>
<dbReference type="InterPro" id="IPR029055">
    <property type="entry name" value="Ntn_hydrolases_N"/>
</dbReference>
<sequence length="530" mass="55583">MPMETPVFGHAAVATPHHPANEAGQRILIQGGNAIEAMIAMAATIAVTYPHMNGIGGDGFWLVADKSRRVRAIQACGPAGSRATLSALRDLGHDEVPSRGVLSSLTVPGAIAGWQIAADMARAFGGRLPLALLLEDAIRHAREGIPVSASQARVEPAEIDELKTVPGFAAHFMPSGEAPKAGDRFVQPALAGLLEQLAHAGLDDFYRGDAAREIAADLDRAGALVSREDLRRYEARLREPLSLALQGVTLHSLPPPTQGLSTLIILGLAERLGLERASSFDHLHGLVEAAKRASAITDREIADPAVMSADPAGFLSPGFLGHEAAAISMTRAAAFPLPGAKGDTVWMGAIDREGLAVSYIQSLYGDYGSGLVLPKTGLLMQNRGVAFSLDARSPRALAPGRLPFHTLAPAMALFSDGRTMPFGTMGGDAQPQILAQIFSRYRLGESLAAAVDAPRFTLARDGGTGKSALQLEDRFDESLLNALDRAGHAIDIGAAYADSFGHAGALVRHSRDGRIEAVHDPRADGGALGL</sequence>
<proteinExistence type="predicted"/>
<dbReference type="OrthoDB" id="9781342at2"/>
<dbReference type="Proteomes" id="UP000237682">
    <property type="component" value="Unassembled WGS sequence"/>
</dbReference>
<dbReference type="AlphaFoldDB" id="A0A2S9QE87"/>
<evidence type="ECO:0000313" key="1">
    <source>
        <dbReference type="EMBL" id="PRH87657.1"/>
    </source>
</evidence>
<dbReference type="PANTHER" id="PTHR43881">
    <property type="entry name" value="GAMMA-GLUTAMYLTRANSPEPTIDASE (AFU_ORTHOLOGUE AFUA_4G13580)"/>
    <property type="match status" value="1"/>
</dbReference>
<dbReference type="InterPro" id="IPR052896">
    <property type="entry name" value="GGT-like_enzyme"/>
</dbReference>
<comment type="caution">
    <text evidence="1">The sequence shown here is derived from an EMBL/GenBank/DDBJ whole genome shotgun (WGS) entry which is preliminary data.</text>
</comment>
<accession>A0A2S9QE87</accession>
<organism evidence="1 2">
    <name type="scientific">Labrys okinawensis</name>
    <dbReference type="NCBI Taxonomy" id="346911"/>
    <lineage>
        <taxon>Bacteria</taxon>
        <taxon>Pseudomonadati</taxon>
        <taxon>Pseudomonadota</taxon>
        <taxon>Alphaproteobacteria</taxon>
        <taxon>Hyphomicrobiales</taxon>
        <taxon>Xanthobacteraceae</taxon>
        <taxon>Labrys</taxon>
    </lineage>
</organism>
<keyword evidence="1" id="KW-0808">Transferase</keyword>
<dbReference type="SUPFAM" id="SSF56235">
    <property type="entry name" value="N-terminal nucleophile aminohydrolases (Ntn hydrolases)"/>
    <property type="match status" value="1"/>
</dbReference>
<dbReference type="InterPro" id="IPR043137">
    <property type="entry name" value="GGT_ssub_C"/>
</dbReference>
<dbReference type="PANTHER" id="PTHR43881:SF5">
    <property type="entry name" value="GAMMA-GLUTAMYLTRANSPEPTIDASE"/>
    <property type="match status" value="1"/>
</dbReference>
<dbReference type="PRINTS" id="PR01210">
    <property type="entry name" value="GGTRANSPTASE"/>
</dbReference>
<dbReference type="EMBL" id="PUEJ01000004">
    <property type="protein sequence ID" value="PRH87657.1"/>
    <property type="molecule type" value="Genomic_DNA"/>
</dbReference>
<dbReference type="GO" id="GO:0016740">
    <property type="term" value="F:transferase activity"/>
    <property type="evidence" value="ECO:0007669"/>
    <property type="project" value="UniProtKB-KW"/>
</dbReference>
<dbReference type="Pfam" id="PF01019">
    <property type="entry name" value="G_glu_transpept"/>
    <property type="match status" value="1"/>
</dbReference>
<protein>
    <submittedName>
        <fullName evidence="1">Gamma-glutamyltransferase</fullName>
    </submittedName>
</protein>
<name>A0A2S9QE87_9HYPH</name>
<evidence type="ECO:0000313" key="2">
    <source>
        <dbReference type="Proteomes" id="UP000237682"/>
    </source>
</evidence>
<dbReference type="InterPro" id="IPR043138">
    <property type="entry name" value="GGT_lsub"/>
</dbReference>
<dbReference type="Gene3D" id="3.60.20.40">
    <property type="match status" value="1"/>
</dbReference>
<gene>
    <name evidence="1" type="ORF">C5L14_12150</name>
</gene>
<keyword evidence="2" id="KW-1185">Reference proteome</keyword>
<dbReference type="Gene3D" id="1.10.246.130">
    <property type="match status" value="1"/>
</dbReference>